<dbReference type="Pfam" id="PF02630">
    <property type="entry name" value="SCO1-SenC"/>
    <property type="match status" value="1"/>
</dbReference>
<dbReference type="CDD" id="cd02968">
    <property type="entry name" value="SCO"/>
    <property type="match status" value="1"/>
</dbReference>
<organism evidence="4 5">
    <name type="scientific">Hydrogenophaga electricum</name>
    <dbReference type="NCBI Taxonomy" id="1230953"/>
    <lineage>
        <taxon>Bacteria</taxon>
        <taxon>Pseudomonadati</taxon>
        <taxon>Pseudomonadota</taxon>
        <taxon>Betaproteobacteria</taxon>
        <taxon>Burkholderiales</taxon>
        <taxon>Comamonadaceae</taxon>
        <taxon>Hydrogenophaga</taxon>
    </lineage>
</organism>
<dbReference type="RefSeq" id="WP_066159771.1">
    <property type="nucleotide sequence ID" value="NZ_BSPB01000004.1"/>
</dbReference>
<dbReference type="EMBL" id="BSPB01000004">
    <property type="protein sequence ID" value="GLS13408.1"/>
    <property type="molecule type" value="Genomic_DNA"/>
</dbReference>
<sequence>MACSPEAPKFKSTDVTGASFAQDLRLKDHLGNLRTMKDFKGKIAVVFFGFTQCPDVCPTSMTTMAEVKRLLGAQGDQLQVLFITVDPERDTQALLKEYMANFDPSFIALRPEPDELKDVAAGFKIYYKKVPGSTPTSYTMDHSAGKYIFDTEARVRLFSAYGTDAATIASDIQILLSNA</sequence>
<gene>
    <name evidence="4" type="ORF">GCM10007935_08370</name>
</gene>
<dbReference type="PANTHER" id="PTHR12151">
    <property type="entry name" value="ELECTRON TRANSPORT PROTIN SCO1/SENC FAMILY MEMBER"/>
    <property type="match status" value="1"/>
</dbReference>
<name>A0ABQ6BZ16_9BURK</name>
<evidence type="ECO:0000256" key="1">
    <source>
        <dbReference type="ARBA" id="ARBA00010996"/>
    </source>
</evidence>
<evidence type="ECO:0000313" key="5">
    <source>
        <dbReference type="Proteomes" id="UP001156903"/>
    </source>
</evidence>
<accession>A0ABQ6BZ16</accession>
<keyword evidence="5" id="KW-1185">Reference proteome</keyword>
<proteinExistence type="inferred from homology"/>
<dbReference type="PROSITE" id="PS51352">
    <property type="entry name" value="THIOREDOXIN_2"/>
    <property type="match status" value="1"/>
</dbReference>
<dbReference type="Gene3D" id="3.40.30.10">
    <property type="entry name" value="Glutaredoxin"/>
    <property type="match status" value="1"/>
</dbReference>
<dbReference type="PANTHER" id="PTHR12151:SF25">
    <property type="entry name" value="LINALOOL DEHYDRATASE_ISOMERASE DOMAIN-CONTAINING PROTEIN"/>
    <property type="match status" value="1"/>
</dbReference>
<evidence type="ECO:0000313" key="4">
    <source>
        <dbReference type="EMBL" id="GLS13408.1"/>
    </source>
</evidence>
<keyword evidence="2" id="KW-0186">Copper</keyword>
<comment type="similarity">
    <text evidence="1">Belongs to the SCO1/2 family.</text>
</comment>
<dbReference type="Proteomes" id="UP001156903">
    <property type="component" value="Unassembled WGS sequence"/>
</dbReference>
<dbReference type="InterPro" id="IPR003782">
    <property type="entry name" value="SCO1/SenC"/>
</dbReference>
<reference evidence="5" key="1">
    <citation type="journal article" date="2019" name="Int. J. Syst. Evol. Microbiol.">
        <title>The Global Catalogue of Microorganisms (GCM) 10K type strain sequencing project: providing services to taxonomists for standard genome sequencing and annotation.</title>
        <authorList>
            <consortium name="The Broad Institute Genomics Platform"/>
            <consortium name="The Broad Institute Genome Sequencing Center for Infectious Disease"/>
            <person name="Wu L."/>
            <person name="Ma J."/>
        </authorList>
    </citation>
    <scope>NUCLEOTIDE SEQUENCE [LARGE SCALE GENOMIC DNA]</scope>
    <source>
        <strain evidence="5">NBRC 109341</strain>
    </source>
</reference>
<dbReference type="InterPro" id="IPR013766">
    <property type="entry name" value="Thioredoxin_domain"/>
</dbReference>
<evidence type="ECO:0000259" key="3">
    <source>
        <dbReference type="PROSITE" id="PS51352"/>
    </source>
</evidence>
<protein>
    <submittedName>
        <fullName evidence="4">SCO1/SenC family protein</fullName>
    </submittedName>
</protein>
<dbReference type="InterPro" id="IPR036249">
    <property type="entry name" value="Thioredoxin-like_sf"/>
</dbReference>
<comment type="caution">
    <text evidence="4">The sequence shown here is derived from an EMBL/GenBank/DDBJ whole genome shotgun (WGS) entry which is preliminary data.</text>
</comment>
<dbReference type="SUPFAM" id="SSF52833">
    <property type="entry name" value="Thioredoxin-like"/>
    <property type="match status" value="1"/>
</dbReference>
<evidence type="ECO:0000256" key="2">
    <source>
        <dbReference type="ARBA" id="ARBA00023008"/>
    </source>
</evidence>
<feature type="domain" description="Thioredoxin" evidence="3">
    <location>
        <begin position="1"/>
        <end position="177"/>
    </location>
</feature>